<dbReference type="InterPro" id="IPR029039">
    <property type="entry name" value="Flavoprotein-like_sf"/>
</dbReference>
<dbReference type="NCBIfam" id="NF002999">
    <property type="entry name" value="PRK03767.1"/>
    <property type="match status" value="1"/>
</dbReference>
<dbReference type="Pfam" id="PF03358">
    <property type="entry name" value="FMN_red"/>
    <property type="match status" value="1"/>
</dbReference>
<name>A0A1Q2YKW5_9ASCO</name>
<comment type="caution">
    <text evidence="5">The sequence shown here is derived from an EMBL/GenBank/DDBJ whole genome shotgun (WGS) entry which is preliminary data.</text>
</comment>
<dbReference type="PROSITE" id="PS50902">
    <property type="entry name" value="FLAVODOXIN_LIKE"/>
    <property type="match status" value="1"/>
</dbReference>
<feature type="domain" description="Flavodoxin-like" evidence="4">
    <location>
        <begin position="4"/>
        <end position="191"/>
    </location>
</feature>
<dbReference type="PANTHER" id="PTHR30546">
    <property type="entry name" value="FLAVODOXIN-RELATED PROTEIN WRBA-RELATED"/>
    <property type="match status" value="1"/>
</dbReference>
<dbReference type="GO" id="GO:0005886">
    <property type="term" value="C:plasma membrane"/>
    <property type="evidence" value="ECO:0007669"/>
    <property type="project" value="UniProtKB-SubCell"/>
</dbReference>
<dbReference type="GO" id="GO:0003955">
    <property type="term" value="F:NAD(P)H dehydrogenase (quinone) activity"/>
    <property type="evidence" value="ECO:0007669"/>
    <property type="project" value="InterPro"/>
</dbReference>
<evidence type="ECO:0000256" key="1">
    <source>
        <dbReference type="ARBA" id="ARBA00004202"/>
    </source>
</evidence>
<comment type="similarity">
    <text evidence="2">Belongs to the WrbA family.</text>
</comment>
<dbReference type="InterPro" id="IPR008254">
    <property type="entry name" value="Flavodoxin/NO_synth"/>
</dbReference>
<dbReference type="GO" id="GO:0034599">
    <property type="term" value="P:cellular response to oxidative stress"/>
    <property type="evidence" value="ECO:0007669"/>
    <property type="project" value="UniProtKB-ARBA"/>
</dbReference>
<evidence type="ECO:0000256" key="3">
    <source>
        <dbReference type="ARBA" id="ARBA00053955"/>
    </source>
</evidence>
<dbReference type="OrthoDB" id="504689at2759"/>
<dbReference type="NCBIfam" id="TIGR01755">
    <property type="entry name" value="flav_wrbA"/>
    <property type="match status" value="1"/>
</dbReference>
<evidence type="ECO:0000256" key="2">
    <source>
        <dbReference type="ARBA" id="ARBA00006961"/>
    </source>
</evidence>
<dbReference type="GO" id="GO:0010181">
    <property type="term" value="F:FMN binding"/>
    <property type="evidence" value="ECO:0007669"/>
    <property type="project" value="InterPro"/>
</dbReference>
<dbReference type="Proteomes" id="UP000186136">
    <property type="component" value="Unassembled WGS sequence"/>
</dbReference>
<sequence>MANIAIVIYSMYHHVATLAEEVKKGVESSGNKATIYQVAETLSEEILAKMYAPAKPDYPIATPNILAEADGIIFGFPTRFGNLPAQMKAFIDATGSLWQNGSLHHKPAGVFISTGTGGGNEITIVNLLSTLAHHGMIYVPLGFAPVFGELTNLDEVHGGSAWGAGTIAGPDGSRKPTALELKLAFTQGAEFGKVVSKF</sequence>
<comment type="function">
    <text evidence="3">Flavodoxin-like protein (FLP) that plays a role in cell wall integrity, oxidative stress protection and virulence. FLPs act as NAD(P)H quinone oxidoreductases. Reduces ubiquinone (coenzyme Q), enabling it to serve as an antioxidant in the membrane.</text>
</comment>
<gene>
    <name evidence="5" type="ORF">PMKS-003706</name>
</gene>
<evidence type="ECO:0000259" key="4">
    <source>
        <dbReference type="PROSITE" id="PS50902"/>
    </source>
</evidence>
<reference evidence="5 6" key="1">
    <citation type="submission" date="2016-08" db="EMBL/GenBank/DDBJ databases">
        <title>Whole genome shotgun sequence of Pichia membranifaciens KS47-1.</title>
        <authorList>
            <person name="Konishi M."/>
            <person name="Ishida M."/>
            <person name="Arakawa T."/>
            <person name="Kato Y."/>
            <person name="Horiuchi J."/>
        </authorList>
    </citation>
    <scope>NUCLEOTIDE SEQUENCE [LARGE SCALE GENOMIC DNA]</scope>
    <source>
        <strain evidence="5 6">KS47-1</strain>
    </source>
</reference>
<proteinExistence type="inferred from homology"/>
<dbReference type="InterPro" id="IPR005025">
    <property type="entry name" value="FMN_Rdtase-like_dom"/>
</dbReference>
<dbReference type="PANTHER" id="PTHR30546:SF23">
    <property type="entry name" value="FLAVOPROTEIN-LIKE PROTEIN YCP4-RELATED"/>
    <property type="match status" value="1"/>
</dbReference>
<protein>
    <recommendedName>
        <fullName evidence="4">Flavodoxin-like domain-containing protein</fullName>
    </recommendedName>
</protein>
<evidence type="ECO:0000313" key="5">
    <source>
        <dbReference type="EMBL" id="GAV30197.1"/>
    </source>
</evidence>
<dbReference type="Gene3D" id="3.40.50.360">
    <property type="match status" value="1"/>
</dbReference>
<dbReference type="SUPFAM" id="SSF52218">
    <property type="entry name" value="Flavoproteins"/>
    <property type="match status" value="1"/>
</dbReference>
<dbReference type="EMBL" id="BDGI01000164">
    <property type="protein sequence ID" value="GAV30197.1"/>
    <property type="molecule type" value="Genomic_DNA"/>
</dbReference>
<keyword evidence="6" id="KW-1185">Reference proteome</keyword>
<comment type="subcellular location">
    <subcellularLocation>
        <location evidence="1">Cell membrane</location>
        <topology evidence="1">Peripheral membrane protein</topology>
    </subcellularLocation>
</comment>
<dbReference type="AlphaFoldDB" id="A0A1Q2YKW5"/>
<evidence type="ECO:0000313" key="6">
    <source>
        <dbReference type="Proteomes" id="UP000186136"/>
    </source>
</evidence>
<dbReference type="InterPro" id="IPR010089">
    <property type="entry name" value="Flavoprotein_WrbA-like"/>
</dbReference>
<organism evidence="5 6">
    <name type="scientific">Pichia membranifaciens</name>
    <dbReference type="NCBI Taxonomy" id="4926"/>
    <lineage>
        <taxon>Eukaryota</taxon>
        <taxon>Fungi</taxon>
        <taxon>Dikarya</taxon>
        <taxon>Ascomycota</taxon>
        <taxon>Saccharomycotina</taxon>
        <taxon>Pichiomycetes</taxon>
        <taxon>Pichiales</taxon>
        <taxon>Pichiaceae</taxon>
        <taxon>Pichia</taxon>
    </lineage>
</organism>
<accession>A0A1Q2YKW5</accession>
<dbReference type="FunFam" id="3.40.50.360:FF:000001">
    <property type="entry name" value="NAD(P)H dehydrogenase (Quinone) FQR1-like"/>
    <property type="match status" value="1"/>
</dbReference>